<keyword evidence="2" id="KW-0645">Protease</keyword>
<evidence type="ECO:0000256" key="4">
    <source>
        <dbReference type="ARBA" id="ARBA00022695"/>
    </source>
</evidence>
<feature type="compositionally biased region" description="Low complexity" evidence="10">
    <location>
        <begin position="461"/>
        <end position="487"/>
    </location>
</feature>
<dbReference type="Pfam" id="PF00910">
    <property type="entry name" value="RNA_helicase"/>
    <property type="match status" value="1"/>
</dbReference>
<feature type="region of interest" description="Disordered" evidence="10">
    <location>
        <begin position="460"/>
        <end position="487"/>
    </location>
</feature>
<feature type="domain" description="SF3 helicase" evidence="12">
    <location>
        <begin position="745"/>
        <end position="912"/>
    </location>
</feature>
<dbReference type="GO" id="GO:0006351">
    <property type="term" value="P:DNA-templated transcription"/>
    <property type="evidence" value="ECO:0007669"/>
    <property type="project" value="InterPro"/>
</dbReference>
<feature type="region of interest" description="Disordered" evidence="10">
    <location>
        <begin position="1468"/>
        <end position="1511"/>
    </location>
</feature>
<dbReference type="InterPro" id="IPR001205">
    <property type="entry name" value="RNA-dir_pol_C"/>
</dbReference>
<dbReference type="InterPro" id="IPR037151">
    <property type="entry name" value="AlkB-like_sf"/>
</dbReference>
<accession>A0A6M3YNT6</accession>
<evidence type="ECO:0000256" key="1">
    <source>
        <dbReference type="ARBA" id="ARBA00022484"/>
    </source>
</evidence>
<organism evidence="14">
    <name type="scientific">Picornavirales sp</name>
    <dbReference type="NCBI Taxonomy" id="1955153"/>
    <lineage>
        <taxon>Viruses</taxon>
        <taxon>Riboviria</taxon>
        <taxon>Orthornavirae</taxon>
        <taxon>Pisuviricota</taxon>
        <taxon>Pisoniviricetes</taxon>
        <taxon>Picornavirales</taxon>
    </lineage>
</organism>
<dbReference type="Gene3D" id="1.20.960.20">
    <property type="match status" value="1"/>
</dbReference>
<keyword evidence="9" id="KW-0693">Viral RNA replication</keyword>
<dbReference type="InterPro" id="IPR043502">
    <property type="entry name" value="DNA/RNA_pol_sf"/>
</dbReference>
<dbReference type="SUPFAM" id="SSF56672">
    <property type="entry name" value="DNA/RNA polymerases"/>
    <property type="match status" value="1"/>
</dbReference>
<dbReference type="GO" id="GO:0006508">
    <property type="term" value="P:proteolysis"/>
    <property type="evidence" value="ECO:0007669"/>
    <property type="project" value="UniProtKB-KW"/>
</dbReference>
<dbReference type="Gene3D" id="2.60.120.590">
    <property type="entry name" value="Alpha-ketoglutarate-dependent dioxygenase AlkB-like"/>
    <property type="match status" value="1"/>
</dbReference>
<reference evidence="14" key="1">
    <citation type="submission" date="2020-01" db="EMBL/GenBank/DDBJ databases">
        <title>Viral genomes from wild and zoo birds in China.</title>
        <authorList>
            <person name="Zhao M."/>
            <person name="Shan L.T."/>
            <person name="Yang X.S."/>
            <person name="Zhang W."/>
        </authorList>
    </citation>
    <scope>NUCLEOTIDE SEQUENCE</scope>
    <source>
        <strain evidence="14">Rfb200shi2</strain>
    </source>
</reference>
<evidence type="ECO:0000256" key="6">
    <source>
        <dbReference type="ARBA" id="ARBA00022801"/>
    </source>
</evidence>
<evidence type="ECO:0000313" key="14">
    <source>
        <dbReference type="EMBL" id="QJI53562.1"/>
    </source>
</evidence>
<evidence type="ECO:0000259" key="13">
    <source>
        <dbReference type="PROSITE" id="PS51471"/>
    </source>
</evidence>
<dbReference type="GO" id="GO:0008234">
    <property type="term" value="F:cysteine-type peptidase activity"/>
    <property type="evidence" value="ECO:0007669"/>
    <property type="project" value="UniProtKB-KW"/>
</dbReference>
<dbReference type="GO" id="GO:0003723">
    <property type="term" value="F:RNA binding"/>
    <property type="evidence" value="ECO:0007669"/>
    <property type="project" value="InterPro"/>
</dbReference>
<dbReference type="InterPro" id="IPR027417">
    <property type="entry name" value="P-loop_NTPase"/>
</dbReference>
<dbReference type="SUPFAM" id="SSF51197">
    <property type="entry name" value="Clavaminate synthase-like"/>
    <property type="match status" value="1"/>
</dbReference>
<protein>
    <recommendedName>
        <fullName evidence="15">Polyprotein</fullName>
    </recommendedName>
</protein>
<keyword evidence="8" id="KW-0067">ATP-binding</keyword>
<feature type="domain" description="Fe2OG dioxygenase" evidence="13">
    <location>
        <begin position="2414"/>
        <end position="2505"/>
    </location>
</feature>
<dbReference type="PROSITE" id="PS51218">
    <property type="entry name" value="SF3_HELICASE_2"/>
    <property type="match status" value="1"/>
</dbReference>
<dbReference type="PROSITE" id="PS50507">
    <property type="entry name" value="RDRP_SSRNA_POS"/>
    <property type="match status" value="1"/>
</dbReference>
<dbReference type="CDD" id="cd01120">
    <property type="entry name" value="RecA-like_superfamily"/>
    <property type="match status" value="1"/>
</dbReference>
<dbReference type="Pfam" id="PF00680">
    <property type="entry name" value="RdRP_1"/>
    <property type="match status" value="1"/>
</dbReference>
<evidence type="ECO:0000256" key="2">
    <source>
        <dbReference type="ARBA" id="ARBA00022670"/>
    </source>
</evidence>
<evidence type="ECO:0000256" key="10">
    <source>
        <dbReference type="SAM" id="MobiDB-lite"/>
    </source>
</evidence>
<dbReference type="InterPro" id="IPR009003">
    <property type="entry name" value="Peptidase_S1_PA"/>
</dbReference>
<proteinExistence type="predicted"/>
<evidence type="ECO:0000256" key="7">
    <source>
        <dbReference type="ARBA" id="ARBA00022807"/>
    </source>
</evidence>
<dbReference type="InterPro" id="IPR043128">
    <property type="entry name" value="Rev_trsase/Diguanyl_cyclase"/>
</dbReference>
<evidence type="ECO:0000256" key="3">
    <source>
        <dbReference type="ARBA" id="ARBA00022679"/>
    </source>
</evidence>
<dbReference type="InterPro" id="IPR007094">
    <property type="entry name" value="RNA-dir_pol_PSvirus"/>
</dbReference>
<dbReference type="CDD" id="cd23169">
    <property type="entry name" value="ps-ssRNAv-Picornavirales"/>
    <property type="match status" value="1"/>
</dbReference>
<dbReference type="InterPro" id="IPR000605">
    <property type="entry name" value="Helicase_SF3_ssDNA/RNA_vir"/>
</dbReference>
<dbReference type="Gene3D" id="3.30.70.270">
    <property type="match status" value="1"/>
</dbReference>
<dbReference type="SUPFAM" id="SSF50494">
    <property type="entry name" value="Trypsin-like serine proteases"/>
    <property type="match status" value="1"/>
</dbReference>
<name>A0A6M3YNT6_9VIRU</name>
<dbReference type="InterPro" id="IPR005123">
    <property type="entry name" value="Oxoglu/Fe-dep_dioxygenase_dom"/>
</dbReference>
<dbReference type="Gene3D" id="2.40.10.10">
    <property type="entry name" value="Trypsin-like serine proteases"/>
    <property type="match status" value="1"/>
</dbReference>
<dbReference type="Pfam" id="PF13532">
    <property type="entry name" value="2OG-FeII_Oxy_2"/>
    <property type="match status" value="1"/>
</dbReference>
<dbReference type="GO" id="GO:0003724">
    <property type="term" value="F:RNA helicase activity"/>
    <property type="evidence" value="ECO:0007669"/>
    <property type="project" value="InterPro"/>
</dbReference>
<dbReference type="InterPro" id="IPR027450">
    <property type="entry name" value="AlkB-like"/>
</dbReference>
<dbReference type="GO" id="GO:0005524">
    <property type="term" value="F:ATP binding"/>
    <property type="evidence" value="ECO:0007669"/>
    <property type="project" value="UniProtKB-KW"/>
</dbReference>
<evidence type="ECO:0000259" key="11">
    <source>
        <dbReference type="PROSITE" id="PS50507"/>
    </source>
</evidence>
<evidence type="ECO:0000256" key="5">
    <source>
        <dbReference type="ARBA" id="ARBA00022741"/>
    </source>
</evidence>
<dbReference type="InterPro" id="IPR043504">
    <property type="entry name" value="Peptidase_S1_PA_chymotrypsin"/>
</dbReference>
<evidence type="ECO:0008006" key="15">
    <source>
        <dbReference type="Google" id="ProtNLM"/>
    </source>
</evidence>
<keyword evidence="7" id="KW-0788">Thiol protease</keyword>
<evidence type="ECO:0000259" key="12">
    <source>
        <dbReference type="PROSITE" id="PS51218"/>
    </source>
</evidence>
<dbReference type="GO" id="GO:0003968">
    <property type="term" value="F:RNA-directed RNA polymerase activity"/>
    <property type="evidence" value="ECO:0007669"/>
    <property type="project" value="UniProtKB-KW"/>
</dbReference>
<keyword evidence="3" id="KW-0808">Transferase</keyword>
<dbReference type="PROSITE" id="PS51471">
    <property type="entry name" value="FE2OG_OXY"/>
    <property type="match status" value="1"/>
</dbReference>
<evidence type="ECO:0000256" key="9">
    <source>
        <dbReference type="ARBA" id="ARBA00022953"/>
    </source>
</evidence>
<keyword evidence="5" id="KW-0547">Nucleotide-binding</keyword>
<evidence type="ECO:0000256" key="8">
    <source>
        <dbReference type="ARBA" id="ARBA00022840"/>
    </source>
</evidence>
<dbReference type="InterPro" id="IPR014759">
    <property type="entry name" value="Helicase_SF3_ssRNA_vir"/>
</dbReference>
<dbReference type="EMBL" id="MN918682">
    <property type="protein sequence ID" value="QJI53562.1"/>
    <property type="molecule type" value="Genomic_RNA"/>
</dbReference>
<dbReference type="GO" id="GO:0039694">
    <property type="term" value="P:viral RNA genome replication"/>
    <property type="evidence" value="ECO:0007669"/>
    <property type="project" value="InterPro"/>
</dbReference>
<keyword evidence="4" id="KW-0548">Nucleotidyltransferase</keyword>
<keyword evidence="1" id="KW-0696">RNA-directed RNA polymerase</keyword>
<dbReference type="SUPFAM" id="SSF52540">
    <property type="entry name" value="P-loop containing nucleoside triphosphate hydrolases"/>
    <property type="match status" value="1"/>
</dbReference>
<sequence>MFNGHSLAYPPGWGDFAAHYDPKSIIEYWQKNPPLFSSDTEYLTFGEYVTMRLLDTTSMLPVSHAFLVTALENVHHADKVLYKASHRHMNVRWSHIFITSSYLSHTFEEKCISGIEAYNRLVAKLSTLPSETRYYLTNVCEMYYAGPLENLAAQVDMRNIRYVVQKFKFANTVPLLMQLFGSPTWKGKLTAVIRLLELFDIDAFQATSEALHMISEFVLRVVSWIMDKTRMGVDFVKYQCGWKPASDQPETLQQQSAPVNVCTCGKPYARGCSLCVTHWCDECAPCECPNRYHHIIGACKCSNNMDCLYRALAKELSLDVVTVKRNMFDCLLDPVISQLYVKCIDHYSLHDLDIGFGDLAEGIRDSLHVNNMAEFDALWIVGFHYKKNIQVRTETEVRHFVYSTTADWIYVNFVQNPIGHYEADSHEVLVPTHWIWGTAFTLPSHAPGFLTPQEIRKIRMSPSSSPSMSIPSTPISETSDSSSSMDSYPDFHEKVRVDMNTVADILSELDNEPSSNEALSQYILKMQKVKDDLSLRDKSEEESVEWVKKEKSDAEPSFFEALQQWNFGAITDHLKEWIKNMSRDCIQFFEDSPFVAGLLSIIAGVAQFLGLYMVMPTTKQGIAALVEKFQNATRTMHYARNGFKGVLESLKDCFACCKTMLGISNNSDLAKFKEQVAEALEVCRSMLIVAQSSPGTFVNDSQKYLEFRKRYLDMSSMYSRLIKFTDAKELAILNPVWFALTKTFESLTHIYTKFVNGMNSRIVPVCLYLYGATDIGKSSVLTHFTNLVNQKMGTSMSSYTISKGNVHWNNFAGQQIIRIDDMNQVVTPAEGDIDSLHLFNLVTDAPFIPMQAAIPDKGVMAAPYFVIVGANFPSLPSNTMIGDVQAWERRRHFCVNVSWPEHEKCLGKPCDHMKDKTKTNFDHLTFRIVPSVMSKQKVASTRVTNVKTGASFRPKIVETDEIDPIEEGEVVTLDELVERCIELHKQHKAAHSAAFQAAVEAGTMKLQSEHWQQNPIIALEGPPGTGKSTIFQMVQERIKDKCRYIRTLDEFKLFVKDHFVSPNHSHIIIDDLSTIVVDDDSWKAFSQMVHQMYNSVKNNPYLLICGVNRGVLEEKLGYDTSDQVLRRMEKISSGFKKKSFGNQFLSKLKKESIYHTSREVSEAMRKEGQLIEEFVEYRASGNLLTQEGVAARIAAYEPLITTVVRQDGLAVRTRVDATCLVRLKHTSGEMADFINKSDFTRMMQFVLGAELKSFGKSNLTKAKFAQSMATLAAKCKGLTGVHYDSFEELLLQSRNNNLLESLRGECALLVLNDVIFYVDYLSECEVGMLDCGLDELDTAIRDLKEVTSFTTSDRLASLVTTIFPPWFTLSLDIFTTVLAIVTPTISAMMSCQDLTDLYAAYNAYAPTFSMVEEGTNRIFDSTKSKIATKLGVPELVATERPKFVPGMSHIKSPQTFFADDLEKSVYGDAQETKSYPDKHEQPRWKKETKSYPDKKAEPVWKREGEPKADGTPELWRDRIARNQEEPLSEYCDRDFKDVTLTMPKLETQESITLHTSAPESQQREMFQEVTADPTLYPIVNHLIKNCCEILDQHGSPKCTGLFIKSNVIRTVLHLENSTDVDRLFVRTLEGKVYPTKVLMKEPILDRLDLVVEDKTFEAKTDITCHLPNRTSQIPEGAQAILVTLRNGLLKSGPSFIIRSYAVMEMCYKTWKNLPGQYVIDYRGHKAGHILKGNVYTTFGDCGSLLILTDPHFNSGKLIGMHVGATETRGYASPLYRDQYKDIAQETLRQETLISHARIPTKYFPHPSVHEGGLATSDIPIYVPSKTKLYKNWYPLGPKCYEPAVLDGRDTRSTTKSVLYDEALKWCEPKAEISEEDKKLLTRCMTDIANHFADVLETEGKQLGVLTSTQAINKWQGSSHSEPINIHSSAGFPYNQMTKDRGKGKFITVDDNGIRHFNKANKKEVDHLLTEIGKYMNPDLMKESGKMTIFQVFLKDECVKLKKIYDVTRTRTIAAAPLDFQIAFRRMFHTAHCAMMDCHRLLPIKIGINPLSLDWHDLFLSLAGTSMQAVDLDYKGWDFSANPFFVELLCLFYDILFSRLDPNYCLEHKKIREGLYAEIAEFIILLGRTLFKTKGGIPSGYPGTAPDNSLINLLLAYFAWMKIAMKVNPQLANWASFIRFVAFAIYGDDIIMAVHGEAIKDFNGLTIPEIVATLGFNAQPADKGDTFVAHRPLKDCIFLSRHFKFSSGIWVGPLQKDHLFKPSWYVSDRRSHFFWQTPEQYCSSPDIVTAAYESMLYESALHDDETFQLVYDAAMKVYRETHIRMPIRRQDALSRIYGDNIMYKDVHGLSFHDVFCLFCDYQHPCRPPKFRKFTNRISYSYGKDYVYPGSEVRANPLPKKMKQLLERVNAYFGKEWNSVLVNEYPPGGSIPWHKDDEPELDKTHGVLGLTLVGDGVVRFRRQGHVVPFLLSPGAAYLMDEHCLTSYDHARDTHNRFTISYTFRKID</sequence>
<keyword evidence="6" id="KW-0378">Hydrolase</keyword>
<feature type="domain" description="RdRp catalytic" evidence="11">
    <location>
        <begin position="2066"/>
        <end position="2201"/>
    </location>
</feature>